<dbReference type="SUPFAM" id="SSF56752">
    <property type="entry name" value="D-aminoacid aminotransferase-like PLP-dependent enzymes"/>
    <property type="match status" value="1"/>
</dbReference>
<dbReference type="InterPro" id="IPR006805">
    <property type="entry name" value="Anth_synth_I_N"/>
</dbReference>
<dbReference type="Pfam" id="PF01063">
    <property type="entry name" value="Aminotran_4"/>
    <property type="match status" value="1"/>
</dbReference>
<dbReference type="Pfam" id="PF00425">
    <property type="entry name" value="Chorismate_bind"/>
    <property type="match status" value="1"/>
</dbReference>
<accession>A0A8J6NK87</accession>
<evidence type="ECO:0000313" key="5">
    <source>
        <dbReference type="EMBL" id="MBC8361112.1"/>
    </source>
</evidence>
<dbReference type="InterPro" id="IPR005802">
    <property type="entry name" value="ADC_synth_comp_1"/>
</dbReference>
<sequence length="750" mass="83874">MDEIKKHAGKITGIHTERISIGESFLDFSARFAPLAGTAILMSGGDLDCARYHILGAKPWLVFSGRSRNMTIRVANQTFSFNADPFDTLRSILSTFSLKGLGPDPSDLPQPFAAGLIGYLAYDLKDVLEKLPRTSIDDLRLPHICLFAPAIIVVHDKITGSTRLCIPKRFVSGQSCLDEDLMTFKQILTSRPPQNKSFRGGASGFRSNFTKPGYINAVERIKEYIAAGHVYQVNMSQRFEMDFEGDPFSLFASLYDINPAPFFAYLNAGDHQIVSTSPERFLLQAGDRVETRPIKGTRPRGKTPAQDVKLGTQLQQSKKDDAELAMIVDLLRNDIGKVCEAGSVRVAEHKRLEAYQNVYHLVSIVEGRLDQGRDCVDLLRATFPGGSITGCPKIRTMEIIDELEPNRRHIYTGSIGYISFHGTMDLSIAIRTATIFNRKIIFSVGGGIVFDSEPLDEYEETLHKGRTLVEVFKGKEKKSQNKNYIWINGAMVPLDQAAVPVTDPGFQYGYGFFETIRVDQGTPKYLEAHVDRFYKTWTQLFSQHPPDLTWDEIVHQVVARNNLLNQTAAVKMIATKGNRETPPYNHTLIVIARPYVHRLTDKKEPGLNLAVYPHPRQTPLADHKTLNYLYYYLAGKWAQEQNADEALILNPDRSVSETNTANILLVKNKAVIRPTSQHVLPGIMEQVVCKLLAGWGYRIEEKPVHLEDLFAADKVLITNALMGAVPALSLDGQTLPTTSNLWQKINKAVL</sequence>
<dbReference type="AlphaFoldDB" id="A0A8J6NK87"/>
<dbReference type="EC" id="2.6.1.85" evidence="1"/>
<dbReference type="GO" id="GO:0000162">
    <property type="term" value="P:L-tryptophan biosynthetic process"/>
    <property type="evidence" value="ECO:0007669"/>
    <property type="project" value="TreeGrafter"/>
</dbReference>
<dbReference type="InterPro" id="IPR036038">
    <property type="entry name" value="Aminotransferase-like"/>
</dbReference>
<dbReference type="Gene3D" id="3.60.120.10">
    <property type="entry name" value="Anthranilate synthase"/>
    <property type="match status" value="1"/>
</dbReference>
<dbReference type="Gene3D" id="3.30.470.10">
    <property type="match status" value="1"/>
</dbReference>
<dbReference type="InterPro" id="IPR005801">
    <property type="entry name" value="ADC_synthase"/>
</dbReference>
<dbReference type="PANTHER" id="PTHR11236">
    <property type="entry name" value="AMINOBENZOATE/ANTHRANILATE SYNTHASE"/>
    <property type="match status" value="1"/>
</dbReference>
<evidence type="ECO:0000256" key="2">
    <source>
        <dbReference type="ARBA" id="ARBA00022679"/>
    </source>
</evidence>
<evidence type="ECO:0000313" key="6">
    <source>
        <dbReference type="Proteomes" id="UP000603434"/>
    </source>
</evidence>
<protein>
    <recommendedName>
        <fullName evidence="1">aminodeoxychorismate synthase</fullName>
        <ecNumber evidence="1">2.6.1.85</ecNumber>
    </recommendedName>
</protein>
<dbReference type="Gene3D" id="3.20.10.10">
    <property type="entry name" value="D-amino Acid Aminotransferase, subunit A, domain 2"/>
    <property type="match status" value="1"/>
</dbReference>
<dbReference type="SUPFAM" id="SSF56322">
    <property type="entry name" value="ADC synthase"/>
    <property type="match status" value="1"/>
</dbReference>
<dbReference type="EMBL" id="JACNJH010000121">
    <property type="protein sequence ID" value="MBC8361112.1"/>
    <property type="molecule type" value="Genomic_DNA"/>
</dbReference>
<dbReference type="InterPro" id="IPR015890">
    <property type="entry name" value="Chorismate_C"/>
</dbReference>
<dbReference type="InterPro" id="IPR001544">
    <property type="entry name" value="Aminotrans_IV"/>
</dbReference>
<dbReference type="Pfam" id="PF04715">
    <property type="entry name" value="Anth_synt_I_N"/>
    <property type="match status" value="1"/>
</dbReference>
<gene>
    <name evidence="5" type="primary">pabB</name>
    <name evidence="5" type="ORF">H8E23_06920</name>
</gene>
<keyword evidence="5" id="KW-0032">Aminotransferase</keyword>
<reference evidence="5 6" key="1">
    <citation type="submission" date="2020-08" db="EMBL/GenBank/DDBJ databases">
        <title>Bridging the membrane lipid divide: bacteria of the FCB group superphylum have the potential to synthesize archaeal ether lipids.</title>
        <authorList>
            <person name="Villanueva L."/>
            <person name="Von Meijenfeldt F.A.B."/>
            <person name="Westbye A.B."/>
            <person name="Yadav S."/>
            <person name="Hopmans E.C."/>
            <person name="Dutilh B.E."/>
            <person name="Sinninghe Damste J.S."/>
        </authorList>
    </citation>
    <scope>NUCLEOTIDE SEQUENCE [LARGE SCALE GENOMIC DNA]</scope>
    <source>
        <strain evidence="5">NIOZ-UU30</strain>
    </source>
</reference>
<dbReference type="GO" id="GO:0009396">
    <property type="term" value="P:folic acid-containing compound biosynthetic process"/>
    <property type="evidence" value="ECO:0007669"/>
    <property type="project" value="InterPro"/>
</dbReference>
<dbReference type="Proteomes" id="UP000603434">
    <property type="component" value="Unassembled WGS sequence"/>
</dbReference>
<keyword evidence="2 5" id="KW-0808">Transferase</keyword>
<dbReference type="InterPro" id="IPR043131">
    <property type="entry name" value="BCAT-like_N"/>
</dbReference>
<dbReference type="NCBIfam" id="TIGR00553">
    <property type="entry name" value="pabB"/>
    <property type="match status" value="1"/>
</dbReference>
<feature type="domain" description="Anthranilate synthase component I N-terminal" evidence="4">
    <location>
        <begin position="37"/>
        <end position="159"/>
    </location>
</feature>
<comment type="caution">
    <text evidence="5">The sequence shown here is derived from an EMBL/GenBank/DDBJ whole genome shotgun (WGS) entry which is preliminary data.</text>
</comment>
<evidence type="ECO:0000256" key="1">
    <source>
        <dbReference type="ARBA" id="ARBA00013139"/>
    </source>
</evidence>
<dbReference type="PANTHER" id="PTHR11236:SF50">
    <property type="entry name" value="AMINODEOXYCHORISMATE SYNTHASE COMPONENT 1"/>
    <property type="match status" value="1"/>
</dbReference>
<feature type="domain" description="Chorismate-utilising enzyme C-terminal" evidence="3">
    <location>
        <begin position="212"/>
        <end position="464"/>
    </location>
</feature>
<organism evidence="5 6">
    <name type="scientific">Candidatus Desulfatibia profunda</name>
    <dbReference type="NCBI Taxonomy" id="2841695"/>
    <lineage>
        <taxon>Bacteria</taxon>
        <taxon>Pseudomonadati</taxon>
        <taxon>Thermodesulfobacteriota</taxon>
        <taxon>Desulfobacteria</taxon>
        <taxon>Desulfobacterales</taxon>
        <taxon>Desulfobacterales incertae sedis</taxon>
        <taxon>Candidatus Desulfatibia</taxon>
    </lineage>
</organism>
<dbReference type="GO" id="GO:0046820">
    <property type="term" value="F:4-amino-4-deoxychorismate synthase activity"/>
    <property type="evidence" value="ECO:0007669"/>
    <property type="project" value="UniProtKB-EC"/>
</dbReference>
<name>A0A8J6NK87_9BACT</name>
<evidence type="ECO:0000259" key="3">
    <source>
        <dbReference type="Pfam" id="PF00425"/>
    </source>
</evidence>
<dbReference type="InterPro" id="IPR019999">
    <property type="entry name" value="Anth_synth_I-like"/>
</dbReference>
<evidence type="ECO:0000259" key="4">
    <source>
        <dbReference type="Pfam" id="PF04715"/>
    </source>
</evidence>
<dbReference type="InterPro" id="IPR043132">
    <property type="entry name" value="BCAT-like_C"/>
</dbReference>
<proteinExistence type="predicted"/>
<dbReference type="PRINTS" id="PR00095">
    <property type="entry name" value="ANTSNTHASEI"/>
</dbReference>